<evidence type="ECO:0000313" key="2">
    <source>
        <dbReference type="EMBL" id="RMC01043.1"/>
    </source>
</evidence>
<dbReference type="Proteomes" id="UP000269221">
    <property type="component" value="Unassembled WGS sequence"/>
</dbReference>
<sequence length="114" mass="12844">MDLTGLLTGATSSSTENVCGKSYLPTQTFKGDYIVQTAEFIIKKKKKSRENKNDNRVNRNMNRGVTNLSNWPSFGQQYVHLQNHPGLALDMVEASSSFSQEPHLWTPTTKNHVM</sequence>
<gene>
    <name evidence="2" type="ORF">DUI87_22307</name>
</gene>
<name>A0A3M0JJE4_HIRRU</name>
<accession>A0A3M0JJE4</accession>
<dbReference type="AlphaFoldDB" id="A0A3M0JJE4"/>
<reference evidence="2 3" key="1">
    <citation type="submission" date="2018-07" db="EMBL/GenBank/DDBJ databases">
        <title>A high quality draft genome assembly of the barn swallow (H. rustica rustica).</title>
        <authorList>
            <person name="Formenti G."/>
            <person name="Chiara M."/>
            <person name="Poveda L."/>
            <person name="Francoijs K.-J."/>
            <person name="Bonisoli-Alquati A."/>
            <person name="Canova L."/>
            <person name="Gianfranceschi L."/>
            <person name="Horner D.S."/>
            <person name="Saino N."/>
        </authorList>
    </citation>
    <scope>NUCLEOTIDE SEQUENCE [LARGE SCALE GENOMIC DNA]</scope>
    <source>
        <strain evidence="2">Chelidonia</strain>
        <tissue evidence="2">Blood</tissue>
    </source>
</reference>
<comment type="caution">
    <text evidence="2">The sequence shown here is derived from an EMBL/GenBank/DDBJ whole genome shotgun (WGS) entry which is preliminary data.</text>
</comment>
<proteinExistence type="predicted"/>
<keyword evidence="3" id="KW-1185">Reference proteome</keyword>
<feature type="region of interest" description="Disordered" evidence="1">
    <location>
        <begin position="45"/>
        <end position="65"/>
    </location>
</feature>
<organism evidence="2 3">
    <name type="scientific">Hirundo rustica rustica</name>
    <dbReference type="NCBI Taxonomy" id="333673"/>
    <lineage>
        <taxon>Eukaryota</taxon>
        <taxon>Metazoa</taxon>
        <taxon>Chordata</taxon>
        <taxon>Craniata</taxon>
        <taxon>Vertebrata</taxon>
        <taxon>Euteleostomi</taxon>
        <taxon>Archelosauria</taxon>
        <taxon>Archosauria</taxon>
        <taxon>Dinosauria</taxon>
        <taxon>Saurischia</taxon>
        <taxon>Theropoda</taxon>
        <taxon>Coelurosauria</taxon>
        <taxon>Aves</taxon>
        <taxon>Neognathae</taxon>
        <taxon>Neoaves</taxon>
        <taxon>Telluraves</taxon>
        <taxon>Australaves</taxon>
        <taxon>Passeriformes</taxon>
        <taxon>Sylvioidea</taxon>
        <taxon>Hirundinidae</taxon>
        <taxon>Hirundo</taxon>
    </lineage>
</organism>
<evidence type="ECO:0000256" key="1">
    <source>
        <dbReference type="SAM" id="MobiDB-lite"/>
    </source>
</evidence>
<protein>
    <submittedName>
        <fullName evidence="2">Uncharacterized protein</fullName>
    </submittedName>
</protein>
<dbReference type="EMBL" id="QRBI01000141">
    <property type="protein sequence ID" value="RMC01043.1"/>
    <property type="molecule type" value="Genomic_DNA"/>
</dbReference>
<evidence type="ECO:0000313" key="3">
    <source>
        <dbReference type="Proteomes" id="UP000269221"/>
    </source>
</evidence>